<dbReference type="EMBL" id="GG692395">
    <property type="protein sequence ID" value="EER36121.1"/>
    <property type="molecule type" value="Genomic_DNA"/>
</dbReference>
<reference evidence="1 2" key="1">
    <citation type="journal article" date="2009" name="Nature">
        <title>Evolution of pathogenicity and sexual reproduction in eight Candida genomes.</title>
        <authorList>
            <person name="Butler G."/>
            <person name="Rasmussen M.D."/>
            <person name="Lin M.F."/>
            <person name="Santos M.A."/>
            <person name="Sakthikumar S."/>
            <person name="Munro C.A."/>
            <person name="Rheinbay E."/>
            <person name="Grabherr M."/>
            <person name="Forche A."/>
            <person name="Reedy J.L."/>
            <person name="Agrafioti I."/>
            <person name="Arnaud M.B."/>
            <person name="Bates S."/>
            <person name="Brown A.J."/>
            <person name="Brunke S."/>
            <person name="Costanzo M.C."/>
            <person name="Fitzpatrick D.A."/>
            <person name="de Groot P.W."/>
            <person name="Harris D."/>
            <person name="Hoyer L.L."/>
            <person name="Hube B."/>
            <person name="Klis F.M."/>
            <person name="Kodira C."/>
            <person name="Lennard N."/>
            <person name="Logue M.E."/>
            <person name="Martin R."/>
            <person name="Neiman A.M."/>
            <person name="Nikolaou E."/>
            <person name="Quail M.A."/>
            <person name="Quinn J."/>
            <person name="Santos M.C."/>
            <person name="Schmitzberger F.F."/>
            <person name="Sherlock G."/>
            <person name="Shah P."/>
            <person name="Silverstein K.A."/>
            <person name="Skrzypek M.S."/>
            <person name="Soll D."/>
            <person name="Staggs R."/>
            <person name="Stansfield I."/>
            <person name="Stumpf M.P."/>
            <person name="Sudbery P.E."/>
            <person name="Srikantha T."/>
            <person name="Zeng Q."/>
            <person name="Berman J."/>
            <person name="Berriman M."/>
            <person name="Heitman J."/>
            <person name="Gow N.A."/>
            <person name="Lorenz M.C."/>
            <person name="Birren B.W."/>
            <person name="Kellis M."/>
            <person name="Cuomo C.A."/>
        </authorList>
    </citation>
    <scope>NUCLEOTIDE SEQUENCE [LARGE SCALE GENOMIC DNA]</scope>
    <source>
        <strain evidence="2">ATCC MYA-3404 / T1</strain>
    </source>
</reference>
<proteinExistence type="predicted"/>
<dbReference type="RefSeq" id="XP_002546079.1">
    <property type="nucleotide sequence ID" value="XM_002546033.1"/>
</dbReference>
<accession>C5M472</accession>
<keyword evidence="2" id="KW-1185">Reference proteome</keyword>
<dbReference type="KEGG" id="ctp:CTRG_00861"/>
<dbReference type="Proteomes" id="UP000002037">
    <property type="component" value="Unassembled WGS sequence"/>
</dbReference>
<sequence>MVNIEESLGLFFFSSQSFSFCFLFGHPLVQVPELHQHHNGTGKTSKTNSKEDPVQVWVLQGWGDGKTQCGGERRHKQEQCVDQTLHCRWGSGVGQLVGSGVSPTFTGSGQDEKRGGFPGGNWGRFVTATSIVATWRQFVDLLLQDVTGNS</sequence>
<dbReference type="HOGENOM" id="CLU_1740279_0_0_1"/>
<protein>
    <submittedName>
        <fullName evidence="1">Uncharacterized protein</fullName>
    </submittedName>
</protein>
<dbReference type="GeneID" id="8301231"/>
<organism evidence="1 2">
    <name type="scientific">Candida tropicalis (strain ATCC MYA-3404 / T1)</name>
    <name type="common">Yeast</name>
    <dbReference type="NCBI Taxonomy" id="294747"/>
    <lineage>
        <taxon>Eukaryota</taxon>
        <taxon>Fungi</taxon>
        <taxon>Dikarya</taxon>
        <taxon>Ascomycota</taxon>
        <taxon>Saccharomycotina</taxon>
        <taxon>Pichiomycetes</taxon>
        <taxon>Debaryomycetaceae</taxon>
        <taxon>Candida/Lodderomyces clade</taxon>
        <taxon>Candida</taxon>
    </lineage>
</organism>
<evidence type="ECO:0000313" key="1">
    <source>
        <dbReference type="EMBL" id="EER36121.1"/>
    </source>
</evidence>
<dbReference type="AlphaFoldDB" id="C5M472"/>
<evidence type="ECO:0000313" key="2">
    <source>
        <dbReference type="Proteomes" id="UP000002037"/>
    </source>
</evidence>
<dbReference type="VEuPathDB" id="FungiDB:CTRG_00861"/>
<gene>
    <name evidence="1" type="ORF">CTRG_00861</name>
</gene>
<name>C5M472_CANTT</name>